<dbReference type="Gene3D" id="3.10.580.10">
    <property type="entry name" value="CBS-domain"/>
    <property type="match status" value="1"/>
</dbReference>
<dbReference type="AlphaFoldDB" id="A0A5M6CWY8"/>
<proteinExistence type="predicted"/>
<evidence type="ECO:0000313" key="5">
    <source>
        <dbReference type="Proteomes" id="UP000324479"/>
    </source>
</evidence>
<evidence type="ECO:0000256" key="1">
    <source>
        <dbReference type="ARBA" id="ARBA00022737"/>
    </source>
</evidence>
<keyword evidence="1" id="KW-0677">Repeat</keyword>
<dbReference type="PROSITE" id="PS51371">
    <property type="entry name" value="CBS"/>
    <property type="match status" value="2"/>
</dbReference>
<dbReference type="RefSeq" id="WP_150079048.1">
    <property type="nucleotide sequence ID" value="NZ_VWOX01000017.1"/>
</dbReference>
<organism evidence="4 5">
    <name type="scientific">Roseiconus nitratireducens</name>
    <dbReference type="NCBI Taxonomy" id="2605748"/>
    <lineage>
        <taxon>Bacteria</taxon>
        <taxon>Pseudomonadati</taxon>
        <taxon>Planctomycetota</taxon>
        <taxon>Planctomycetia</taxon>
        <taxon>Pirellulales</taxon>
        <taxon>Pirellulaceae</taxon>
        <taxon>Roseiconus</taxon>
    </lineage>
</organism>
<dbReference type="InterPro" id="IPR051462">
    <property type="entry name" value="CBS_domain-containing"/>
</dbReference>
<evidence type="ECO:0000313" key="4">
    <source>
        <dbReference type="EMBL" id="KAA5539738.1"/>
    </source>
</evidence>
<keyword evidence="2" id="KW-0129">CBS domain</keyword>
<dbReference type="Pfam" id="PF00571">
    <property type="entry name" value="CBS"/>
    <property type="match status" value="2"/>
</dbReference>
<reference evidence="4 5" key="1">
    <citation type="submission" date="2019-08" db="EMBL/GenBank/DDBJ databases">
        <authorList>
            <person name="Dhanesh K."/>
            <person name="Kumar G."/>
            <person name="Sasikala C."/>
            <person name="Venkata Ramana C."/>
        </authorList>
    </citation>
    <scope>NUCLEOTIDE SEQUENCE [LARGE SCALE GENOMIC DNA]</scope>
    <source>
        <strain evidence="4 5">JC645</strain>
    </source>
</reference>
<feature type="domain" description="CBS" evidence="3">
    <location>
        <begin position="7"/>
        <end position="64"/>
    </location>
</feature>
<name>A0A5M6CWY8_9BACT</name>
<dbReference type="InterPro" id="IPR000644">
    <property type="entry name" value="CBS_dom"/>
</dbReference>
<comment type="caution">
    <text evidence="4">The sequence shown here is derived from an EMBL/GenBank/DDBJ whole genome shotgun (WGS) entry which is preliminary data.</text>
</comment>
<evidence type="ECO:0000256" key="2">
    <source>
        <dbReference type="PROSITE-ProRule" id="PRU00703"/>
    </source>
</evidence>
<evidence type="ECO:0000259" key="3">
    <source>
        <dbReference type="PROSITE" id="PS51371"/>
    </source>
</evidence>
<keyword evidence="5" id="KW-1185">Reference proteome</keyword>
<sequence>MSVGRICTREVDLAETGESVQDAANRMGERRVGSLVVIDDDRSPVGIVTDRDIAIRVAGRGLDPAMTEVAAIMTELPESVREDTPIETAIRIMRSGPYRRLPVVDDQEHLLGLITLDDVLDLLCEEFEEIGELLRKEGPR</sequence>
<dbReference type="PANTHER" id="PTHR48108">
    <property type="entry name" value="CBS DOMAIN-CONTAINING PROTEIN CBSX2, CHLOROPLASTIC"/>
    <property type="match status" value="1"/>
</dbReference>
<accession>A0A5M6CWY8</accession>
<feature type="domain" description="CBS" evidence="3">
    <location>
        <begin position="73"/>
        <end position="129"/>
    </location>
</feature>
<protein>
    <submittedName>
        <fullName evidence="4">CBS domain-containing protein</fullName>
    </submittedName>
</protein>
<dbReference type="Proteomes" id="UP000324479">
    <property type="component" value="Unassembled WGS sequence"/>
</dbReference>
<gene>
    <name evidence="4" type="ORF">FYK55_23350</name>
</gene>
<dbReference type="SMART" id="SM00116">
    <property type="entry name" value="CBS"/>
    <property type="match status" value="2"/>
</dbReference>
<dbReference type="CDD" id="cd17775">
    <property type="entry name" value="CBS_pair_bact_arch"/>
    <property type="match status" value="1"/>
</dbReference>
<dbReference type="InterPro" id="IPR046342">
    <property type="entry name" value="CBS_dom_sf"/>
</dbReference>
<dbReference type="PANTHER" id="PTHR48108:SF26">
    <property type="entry name" value="CBS DOMAIN-CONTAINING PROTEIN DDB_G0289609"/>
    <property type="match status" value="1"/>
</dbReference>
<dbReference type="EMBL" id="VWOX01000017">
    <property type="protein sequence ID" value="KAA5539738.1"/>
    <property type="molecule type" value="Genomic_DNA"/>
</dbReference>
<dbReference type="SUPFAM" id="SSF54631">
    <property type="entry name" value="CBS-domain pair"/>
    <property type="match status" value="1"/>
</dbReference>